<evidence type="ECO:0000259" key="1">
    <source>
        <dbReference type="Pfam" id="PF12697"/>
    </source>
</evidence>
<dbReference type="InterPro" id="IPR000073">
    <property type="entry name" value="AB_hydrolase_1"/>
</dbReference>
<dbReference type="GO" id="GO:0016020">
    <property type="term" value="C:membrane"/>
    <property type="evidence" value="ECO:0007669"/>
    <property type="project" value="TreeGrafter"/>
</dbReference>
<reference evidence="2 3" key="1">
    <citation type="submission" date="2019-07" db="EMBL/GenBank/DDBJ databases">
        <title>Reclasification of Spiribacter aquaticus.</title>
        <authorList>
            <person name="Leon M.J."/>
            <person name="Sanchez-Porro C."/>
            <person name="Ventosa A."/>
        </authorList>
    </citation>
    <scope>NUCLEOTIDE SEQUENCE [LARGE SCALE GENOMIC DNA]</scope>
    <source>
        <strain evidence="2 3">SP30</strain>
    </source>
</reference>
<dbReference type="Pfam" id="PF12697">
    <property type="entry name" value="Abhydrolase_6"/>
    <property type="match status" value="1"/>
</dbReference>
<dbReference type="PANTHER" id="PTHR43798:SF33">
    <property type="entry name" value="HYDROLASE, PUTATIVE (AFU_ORTHOLOGUE AFUA_2G14860)-RELATED"/>
    <property type="match status" value="1"/>
</dbReference>
<name>A0A557RJL5_9GAMM</name>
<keyword evidence="3" id="KW-1185">Reference proteome</keyword>
<dbReference type="InterPro" id="IPR029058">
    <property type="entry name" value="AB_hydrolase_fold"/>
</dbReference>
<proteinExistence type="predicted"/>
<feature type="domain" description="AB hydrolase-1" evidence="1">
    <location>
        <begin position="73"/>
        <end position="318"/>
    </location>
</feature>
<organism evidence="2 3">
    <name type="scientific">Spiribacter aquaticus</name>
    <dbReference type="NCBI Taxonomy" id="1935996"/>
    <lineage>
        <taxon>Bacteria</taxon>
        <taxon>Pseudomonadati</taxon>
        <taxon>Pseudomonadota</taxon>
        <taxon>Gammaproteobacteria</taxon>
        <taxon>Chromatiales</taxon>
        <taxon>Ectothiorhodospiraceae</taxon>
        <taxon>Spiribacter</taxon>
    </lineage>
</organism>
<dbReference type="SUPFAM" id="SSF53474">
    <property type="entry name" value="alpha/beta-Hydrolases"/>
    <property type="match status" value="1"/>
</dbReference>
<dbReference type="PANTHER" id="PTHR43798">
    <property type="entry name" value="MONOACYLGLYCEROL LIPASE"/>
    <property type="match status" value="1"/>
</dbReference>
<keyword evidence="2" id="KW-0378">Hydrolase</keyword>
<sequence length="362" mass="39558">MRSVSMKNMVYNVRQKGACAKRLALLLGMAVITACSLGMEDHMPHVEMGPEGQFITLPQGRVHAIVKGEGPDLVMIHGASSNARDFSFDLIDRMADEFRVIAFDRPGFGYSDSLGEPLSPMEQAEILRRAAGQLGVDQPIVLGHSYGGAVALAWALRAGDDVAGLTLLAPASHPWPGGLGFWRELSASPLGQHIVLPTISHIAPRQLVNASVERVFQPNEVPDGYLDHLGLELTLRTRQMQINALQIDRLEGYLEAMVPEYPDLSIPIEVVHGRADRTVGLQYHAERLAAAVDSVNLTRVEGMGHMPHHADPERVADAIRRTAERSSLAEDQEDLAAFKDRVAEPTISYEALLDDLRAHGKI</sequence>
<accession>A0A557RJL5</accession>
<dbReference type="EMBL" id="VMKP01000002">
    <property type="protein sequence ID" value="TVO65353.1"/>
    <property type="molecule type" value="Genomic_DNA"/>
</dbReference>
<dbReference type="Gene3D" id="3.40.50.1820">
    <property type="entry name" value="alpha/beta hydrolase"/>
    <property type="match status" value="1"/>
</dbReference>
<dbReference type="GO" id="GO:0016787">
    <property type="term" value="F:hydrolase activity"/>
    <property type="evidence" value="ECO:0007669"/>
    <property type="project" value="UniProtKB-KW"/>
</dbReference>
<dbReference type="AlphaFoldDB" id="A0A557RJL5"/>
<protein>
    <submittedName>
        <fullName evidence="2">Alpha/beta hydrolase</fullName>
    </submittedName>
</protein>
<evidence type="ECO:0000313" key="2">
    <source>
        <dbReference type="EMBL" id="TVO65353.1"/>
    </source>
</evidence>
<dbReference type="InterPro" id="IPR050266">
    <property type="entry name" value="AB_hydrolase_sf"/>
</dbReference>
<dbReference type="PRINTS" id="PR00111">
    <property type="entry name" value="ABHYDROLASE"/>
</dbReference>
<dbReference type="PROSITE" id="PS51257">
    <property type="entry name" value="PROKAR_LIPOPROTEIN"/>
    <property type="match status" value="1"/>
</dbReference>
<evidence type="ECO:0000313" key="3">
    <source>
        <dbReference type="Proteomes" id="UP000316688"/>
    </source>
</evidence>
<comment type="caution">
    <text evidence="2">The sequence shown here is derived from an EMBL/GenBank/DDBJ whole genome shotgun (WGS) entry which is preliminary data.</text>
</comment>
<dbReference type="Proteomes" id="UP000316688">
    <property type="component" value="Unassembled WGS sequence"/>
</dbReference>
<gene>
    <name evidence="2" type="ORF">FPL11_04515</name>
</gene>